<reference evidence="2 3" key="1">
    <citation type="submission" date="2018-04" db="EMBL/GenBank/DDBJ databases">
        <title>Genomic Encyclopedia of Archaeal and Bacterial Type Strains, Phase II (KMG-II): from individual species to whole genera.</title>
        <authorList>
            <person name="Goeker M."/>
        </authorList>
    </citation>
    <scope>NUCLEOTIDE SEQUENCE [LARGE SCALE GENOMIC DNA]</scope>
    <source>
        <strain evidence="2 3">DSM 29955</strain>
    </source>
</reference>
<dbReference type="PANTHER" id="PTHR43760">
    <property type="entry name" value="ENDORIBONUCLEASE-RELATED"/>
    <property type="match status" value="1"/>
</dbReference>
<sequence>MGPIEEKLSELGFNLPAPTRVPNGLHLPFSFVNLRGNRLIFSGHPKNSMDGGIAGPFGVVGSDFTTDEAYNEAQQVALSVLANIKAEIGDLSRITGWSRVFGMVTSAPGYTEQHLVLNGFSDLIIGIFGRDVGRHARSAIGVSALPLGFAMEIEGEVEIE</sequence>
<dbReference type="Gene3D" id="3.30.1330.40">
    <property type="entry name" value="RutC-like"/>
    <property type="match status" value="1"/>
</dbReference>
<dbReference type="Proteomes" id="UP000244523">
    <property type="component" value="Unassembled WGS sequence"/>
</dbReference>
<name>A0A2T6KPD3_9RHOB</name>
<dbReference type="PANTHER" id="PTHR43760:SF1">
    <property type="entry name" value="ENDORIBONUCLEASE L-PSP_CHORISMATE MUTASE-LIKE DOMAIN-CONTAINING PROTEIN"/>
    <property type="match status" value="1"/>
</dbReference>
<dbReference type="EMBL" id="QBUD01000001">
    <property type="protein sequence ID" value="PUB18434.1"/>
    <property type="molecule type" value="Genomic_DNA"/>
</dbReference>
<dbReference type="SUPFAM" id="SSF55298">
    <property type="entry name" value="YjgF-like"/>
    <property type="match status" value="1"/>
</dbReference>
<dbReference type="Pfam" id="PF14588">
    <property type="entry name" value="YjgF_endoribonc"/>
    <property type="match status" value="1"/>
</dbReference>
<evidence type="ECO:0000259" key="1">
    <source>
        <dbReference type="Pfam" id="PF14588"/>
    </source>
</evidence>
<dbReference type="RefSeq" id="WP_108384123.1">
    <property type="nucleotide sequence ID" value="NZ_QBUD01000001.1"/>
</dbReference>
<dbReference type="InterPro" id="IPR035959">
    <property type="entry name" value="RutC-like_sf"/>
</dbReference>
<dbReference type="AlphaFoldDB" id="A0A2T6KPD3"/>
<protein>
    <submittedName>
        <fullName evidence="2">Enamine deaminase RidA (YjgF/YER057c/UK114 family)</fullName>
    </submittedName>
</protein>
<evidence type="ECO:0000313" key="3">
    <source>
        <dbReference type="Proteomes" id="UP000244523"/>
    </source>
</evidence>
<keyword evidence="3" id="KW-1185">Reference proteome</keyword>
<gene>
    <name evidence="2" type="ORF">C8N45_10118</name>
</gene>
<dbReference type="InterPro" id="IPR013813">
    <property type="entry name" value="Endoribo_LPSP/chorism_mut-like"/>
</dbReference>
<organism evidence="2 3">
    <name type="scientific">Yoonia sediminilitoris</name>
    <dbReference type="NCBI Taxonomy" id="1286148"/>
    <lineage>
        <taxon>Bacteria</taxon>
        <taxon>Pseudomonadati</taxon>
        <taxon>Pseudomonadota</taxon>
        <taxon>Alphaproteobacteria</taxon>
        <taxon>Rhodobacterales</taxon>
        <taxon>Paracoccaceae</taxon>
        <taxon>Yoonia</taxon>
    </lineage>
</organism>
<comment type="caution">
    <text evidence="2">The sequence shown here is derived from an EMBL/GenBank/DDBJ whole genome shotgun (WGS) entry which is preliminary data.</text>
</comment>
<dbReference type="OrthoDB" id="9806350at2"/>
<evidence type="ECO:0000313" key="2">
    <source>
        <dbReference type="EMBL" id="PUB18434.1"/>
    </source>
</evidence>
<proteinExistence type="predicted"/>
<dbReference type="CDD" id="cd02199">
    <property type="entry name" value="YjgF_YER057c_UK114_like_1"/>
    <property type="match status" value="1"/>
</dbReference>
<feature type="domain" description="Endoribonuclease L-PSP/chorismate mutase-like" evidence="1">
    <location>
        <begin position="26"/>
        <end position="147"/>
    </location>
</feature>
<accession>A0A2T6KPD3</accession>